<accession>A0A1U7CP36</accession>
<organism evidence="1 2">
    <name type="scientific">Paludisphaera borealis</name>
    <dbReference type="NCBI Taxonomy" id="1387353"/>
    <lineage>
        <taxon>Bacteria</taxon>
        <taxon>Pseudomonadati</taxon>
        <taxon>Planctomycetota</taxon>
        <taxon>Planctomycetia</taxon>
        <taxon>Isosphaerales</taxon>
        <taxon>Isosphaeraceae</taxon>
        <taxon>Paludisphaera</taxon>
    </lineage>
</organism>
<name>A0A1U7CP36_9BACT</name>
<dbReference type="RefSeq" id="WP_076345486.1">
    <property type="nucleotide sequence ID" value="NZ_CP019082.1"/>
</dbReference>
<dbReference type="KEGG" id="pbor:BSF38_02168"/>
<evidence type="ECO:0000313" key="2">
    <source>
        <dbReference type="Proteomes" id="UP000186309"/>
    </source>
</evidence>
<dbReference type="STRING" id="1387353.BSF38_02168"/>
<protein>
    <submittedName>
        <fullName evidence="1">Uncharacterized protein</fullName>
    </submittedName>
</protein>
<sequence length="238" mass="26580">MPEDRDDRSLLAITYASIEKLPDYPSIEQSTATLIEMLKDTVDLIAEFTAQGPAGIGRFDSLVLAALIRSQSTVVGFLAMIEQRNKLCAQSMIRFQLDSAMRLIGCLIAAEPEELIEHILNGGKPSKFKDLSGQPLNDFRLHTRLSSEYPEASRIYEQTSGYVHLSVRHIAGIWAAEASRPDRLVFTSPDALPHWDEIQIRATMVGFVWATSCLLDLAFKWQKGQQNASETEARPENT</sequence>
<dbReference type="OrthoDB" id="789445at2"/>
<dbReference type="Proteomes" id="UP000186309">
    <property type="component" value="Chromosome"/>
</dbReference>
<proteinExistence type="predicted"/>
<gene>
    <name evidence="1" type="ORF">BSF38_02168</name>
</gene>
<dbReference type="EMBL" id="CP019082">
    <property type="protein sequence ID" value="APW60681.1"/>
    <property type="molecule type" value="Genomic_DNA"/>
</dbReference>
<reference evidence="2" key="1">
    <citation type="submission" date="2016-12" db="EMBL/GenBank/DDBJ databases">
        <title>Comparative genomics of four Isosphaeraceae planctomycetes: a common pool of plasmids and glycoside hydrolase genes.</title>
        <authorList>
            <person name="Ivanova A."/>
        </authorList>
    </citation>
    <scope>NUCLEOTIDE SEQUENCE [LARGE SCALE GENOMIC DNA]</scope>
    <source>
        <strain evidence="2">PX4</strain>
    </source>
</reference>
<keyword evidence="2" id="KW-1185">Reference proteome</keyword>
<dbReference type="AlphaFoldDB" id="A0A1U7CP36"/>
<evidence type="ECO:0000313" key="1">
    <source>
        <dbReference type="EMBL" id="APW60681.1"/>
    </source>
</evidence>